<dbReference type="RefSeq" id="WP_151667298.1">
    <property type="nucleotide sequence ID" value="NZ_WBVO01000005.1"/>
</dbReference>
<gene>
    <name evidence="9" type="ORF">F8C67_07935</name>
</gene>
<sequence length="129" mass="14718">MGIEVVCAFILQKDKVWMGRRPPHKHMGGRLEFPGGKVDAGETQVEALKRELLEELRVEATVLSEAARITFQYPEKIIHLTAYFVEISGDIQCVEHTEGVWIELDGSPQSDWAPADVELWNQFRATRIR</sequence>
<proteinExistence type="inferred from homology"/>
<evidence type="ECO:0000256" key="1">
    <source>
        <dbReference type="ARBA" id="ARBA00001946"/>
    </source>
</evidence>
<reference evidence="9 10" key="1">
    <citation type="submission" date="2019-09" db="EMBL/GenBank/DDBJ databases">
        <title>Genomes of family Cryomorphaceae.</title>
        <authorList>
            <person name="Bowman J.P."/>
        </authorList>
    </citation>
    <scope>NUCLEOTIDE SEQUENCE [LARGE SCALE GENOMIC DNA]</scope>
    <source>
        <strain evidence="9 10">LMG 25704</strain>
    </source>
</reference>
<dbReference type="Proteomes" id="UP000468650">
    <property type="component" value="Unassembled WGS sequence"/>
</dbReference>
<dbReference type="GO" id="GO:0008413">
    <property type="term" value="F:8-oxo-7,8-dihydroguanosine triphosphate pyrophosphatase activity"/>
    <property type="evidence" value="ECO:0007669"/>
    <property type="project" value="TreeGrafter"/>
</dbReference>
<name>A0A6N6RG44_9FLAO</name>
<comment type="cofactor">
    <cofactor evidence="1">
        <name>Mg(2+)</name>
        <dbReference type="ChEBI" id="CHEBI:18420"/>
    </cofactor>
</comment>
<keyword evidence="4" id="KW-0227">DNA damage</keyword>
<dbReference type="InterPro" id="IPR020084">
    <property type="entry name" value="NUDIX_hydrolase_CS"/>
</dbReference>
<dbReference type="PROSITE" id="PS00893">
    <property type="entry name" value="NUDIX_BOX"/>
    <property type="match status" value="1"/>
</dbReference>
<keyword evidence="5 9" id="KW-0378">Hydrolase</keyword>
<comment type="similarity">
    <text evidence="2">Belongs to the Nudix hydrolase family.</text>
</comment>
<dbReference type="InterPro" id="IPR029119">
    <property type="entry name" value="MutY_C"/>
</dbReference>
<evidence type="ECO:0000256" key="7">
    <source>
        <dbReference type="ARBA" id="ARBA00023204"/>
    </source>
</evidence>
<dbReference type="PANTHER" id="PTHR47707">
    <property type="entry name" value="8-OXO-DGTP DIPHOSPHATASE"/>
    <property type="match status" value="1"/>
</dbReference>
<evidence type="ECO:0000259" key="8">
    <source>
        <dbReference type="PROSITE" id="PS51462"/>
    </source>
</evidence>
<accession>A0A6N6RG44</accession>
<keyword evidence="3" id="KW-0479">Metal-binding</keyword>
<dbReference type="Gene3D" id="3.90.79.10">
    <property type="entry name" value="Nucleoside Triphosphate Pyrophosphohydrolase"/>
    <property type="match status" value="1"/>
</dbReference>
<comment type="caution">
    <text evidence="9">The sequence shown here is derived from an EMBL/GenBank/DDBJ whole genome shotgun (WGS) entry which is preliminary data.</text>
</comment>
<dbReference type="Pfam" id="PF14815">
    <property type="entry name" value="NUDIX_4"/>
    <property type="match status" value="1"/>
</dbReference>
<evidence type="ECO:0000256" key="4">
    <source>
        <dbReference type="ARBA" id="ARBA00022763"/>
    </source>
</evidence>
<dbReference type="CDD" id="cd03425">
    <property type="entry name" value="NUDIX_MutT_NudA_like"/>
    <property type="match status" value="1"/>
</dbReference>
<dbReference type="GO" id="GO:0006281">
    <property type="term" value="P:DNA repair"/>
    <property type="evidence" value="ECO:0007669"/>
    <property type="project" value="UniProtKB-KW"/>
</dbReference>
<dbReference type="GO" id="GO:0046872">
    <property type="term" value="F:metal ion binding"/>
    <property type="evidence" value="ECO:0007669"/>
    <property type="project" value="UniProtKB-KW"/>
</dbReference>
<protein>
    <submittedName>
        <fullName evidence="9">(Deoxy)nucleoside triphosphate pyrophosphohydrolase</fullName>
    </submittedName>
</protein>
<dbReference type="InterPro" id="IPR047127">
    <property type="entry name" value="MutT-like"/>
</dbReference>
<dbReference type="SUPFAM" id="SSF55811">
    <property type="entry name" value="Nudix"/>
    <property type="match status" value="1"/>
</dbReference>
<dbReference type="GO" id="GO:0044716">
    <property type="term" value="F:8-oxo-GDP phosphatase activity"/>
    <property type="evidence" value="ECO:0007669"/>
    <property type="project" value="TreeGrafter"/>
</dbReference>
<feature type="domain" description="Nudix hydrolase" evidence="8">
    <location>
        <begin position="1"/>
        <end position="124"/>
    </location>
</feature>
<dbReference type="EMBL" id="WBVO01000005">
    <property type="protein sequence ID" value="KAB2810154.1"/>
    <property type="molecule type" value="Genomic_DNA"/>
</dbReference>
<evidence type="ECO:0000256" key="2">
    <source>
        <dbReference type="ARBA" id="ARBA00005582"/>
    </source>
</evidence>
<evidence type="ECO:0000256" key="3">
    <source>
        <dbReference type="ARBA" id="ARBA00022723"/>
    </source>
</evidence>
<dbReference type="GO" id="GO:0035539">
    <property type="term" value="F:8-oxo-7,8-dihydrodeoxyguanosine triphosphate pyrophosphatase activity"/>
    <property type="evidence" value="ECO:0007669"/>
    <property type="project" value="TreeGrafter"/>
</dbReference>
<evidence type="ECO:0000256" key="6">
    <source>
        <dbReference type="ARBA" id="ARBA00022842"/>
    </source>
</evidence>
<keyword evidence="10" id="KW-1185">Reference proteome</keyword>
<dbReference type="PANTHER" id="PTHR47707:SF2">
    <property type="entry name" value="CTP PYROPHOSPHOHYDROLASE"/>
    <property type="match status" value="1"/>
</dbReference>
<dbReference type="GO" id="GO:0044715">
    <property type="term" value="F:8-oxo-dGDP phosphatase activity"/>
    <property type="evidence" value="ECO:0007669"/>
    <property type="project" value="TreeGrafter"/>
</dbReference>
<dbReference type="InterPro" id="IPR000086">
    <property type="entry name" value="NUDIX_hydrolase_dom"/>
</dbReference>
<dbReference type="InterPro" id="IPR015797">
    <property type="entry name" value="NUDIX_hydrolase-like_dom_sf"/>
</dbReference>
<evidence type="ECO:0000313" key="9">
    <source>
        <dbReference type="EMBL" id="KAB2810154.1"/>
    </source>
</evidence>
<dbReference type="AlphaFoldDB" id="A0A6N6RG44"/>
<dbReference type="PROSITE" id="PS51462">
    <property type="entry name" value="NUDIX"/>
    <property type="match status" value="1"/>
</dbReference>
<dbReference type="OrthoDB" id="9810648at2"/>
<organism evidence="9 10">
    <name type="scientific">Phaeocystidibacter luteus</name>
    <dbReference type="NCBI Taxonomy" id="911197"/>
    <lineage>
        <taxon>Bacteria</taxon>
        <taxon>Pseudomonadati</taxon>
        <taxon>Bacteroidota</taxon>
        <taxon>Flavobacteriia</taxon>
        <taxon>Flavobacteriales</taxon>
        <taxon>Phaeocystidibacteraceae</taxon>
        <taxon>Phaeocystidibacter</taxon>
    </lineage>
</organism>
<keyword evidence="6" id="KW-0460">Magnesium</keyword>
<evidence type="ECO:0000313" key="10">
    <source>
        <dbReference type="Proteomes" id="UP000468650"/>
    </source>
</evidence>
<evidence type="ECO:0000256" key="5">
    <source>
        <dbReference type="ARBA" id="ARBA00022801"/>
    </source>
</evidence>
<keyword evidence="7" id="KW-0234">DNA repair</keyword>